<dbReference type="EMBL" id="JANBVN010000116">
    <property type="protein sequence ID" value="KAJ9143155.1"/>
    <property type="molecule type" value="Genomic_DNA"/>
</dbReference>
<dbReference type="AlphaFoldDB" id="A0AA38VHJ2"/>
<keyword evidence="2" id="KW-1185">Reference proteome</keyword>
<evidence type="ECO:0000313" key="2">
    <source>
        <dbReference type="Proteomes" id="UP001174691"/>
    </source>
</evidence>
<evidence type="ECO:0000313" key="1">
    <source>
        <dbReference type="EMBL" id="KAJ9143155.1"/>
    </source>
</evidence>
<proteinExistence type="predicted"/>
<name>A0AA38VHJ2_9PEZI</name>
<organism evidence="1 2">
    <name type="scientific">Coniochaeta hoffmannii</name>
    <dbReference type="NCBI Taxonomy" id="91930"/>
    <lineage>
        <taxon>Eukaryota</taxon>
        <taxon>Fungi</taxon>
        <taxon>Dikarya</taxon>
        <taxon>Ascomycota</taxon>
        <taxon>Pezizomycotina</taxon>
        <taxon>Sordariomycetes</taxon>
        <taxon>Sordariomycetidae</taxon>
        <taxon>Coniochaetales</taxon>
        <taxon>Coniochaetaceae</taxon>
        <taxon>Coniochaeta</taxon>
    </lineage>
</organism>
<sequence length="94" mass="11353">MLSWNKFPPEIRSMILQNVVDAVDDRHNFPQYATVNNEFQFFLESACFQTLTFSDSKRMYQIGCIITPRRRRYVRTVVLEYQIKLRRTEIVIMK</sequence>
<dbReference type="Proteomes" id="UP001174691">
    <property type="component" value="Unassembled WGS sequence"/>
</dbReference>
<comment type="caution">
    <text evidence="1">The sequence shown here is derived from an EMBL/GenBank/DDBJ whole genome shotgun (WGS) entry which is preliminary data.</text>
</comment>
<accession>A0AA38VHJ2</accession>
<protein>
    <submittedName>
        <fullName evidence="1">Uncharacterized protein</fullName>
    </submittedName>
</protein>
<gene>
    <name evidence="1" type="ORF">NKR19_g7013</name>
</gene>
<reference evidence="1" key="1">
    <citation type="submission" date="2022-07" db="EMBL/GenBank/DDBJ databases">
        <title>Fungi with potential for degradation of polypropylene.</title>
        <authorList>
            <person name="Gostincar C."/>
        </authorList>
    </citation>
    <scope>NUCLEOTIDE SEQUENCE</scope>
    <source>
        <strain evidence="1">EXF-13287</strain>
    </source>
</reference>